<feature type="domain" description="PTS EIIB type-2" evidence="17">
    <location>
        <begin position="70"/>
        <end position="165"/>
    </location>
</feature>
<evidence type="ECO:0000313" key="19">
    <source>
        <dbReference type="Proteomes" id="UP000464658"/>
    </source>
</evidence>
<evidence type="ECO:0000313" key="18">
    <source>
        <dbReference type="EMBL" id="BBP87173.1"/>
    </source>
</evidence>
<dbReference type="GO" id="GO:0009401">
    <property type="term" value="P:phosphoenolpyruvate-dependent sugar phosphotransferase system"/>
    <property type="evidence" value="ECO:0007669"/>
    <property type="project" value="UniProtKB-KW"/>
</dbReference>
<dbReference type="AlphaFoldDB" id="A0A5S9M212"/>
<dbReference type="InterPro" id="IPR036095">
    <property type="entry name" value="PTS_EIIB-like_sf"/>
</dbReference>
<comment type="catalytic activity">
    <reaction evidence="1">
        <text>D-mannitol(out) + N(pros)-phospho-L-histidyl-[protein] = D-mannitol 1-phosphate(in) + L-histidyl-[protein]</text>
        <dbReference type="Rhea" id="RHEA:33363"/>
        <dbReference type="Rhea" id="RHEA-COMP:9745"/>
        <dbReference type="Rhea" id="RHEA-COMP:9746"/>
        <dbReference type="ChEBI" id="CHEBI:16899"/>
        <dbReference type="ChEBI" id="CHEBI:29979"/>
        <dbReference type="ChEBI" id="CHEBI:61381"/>
        <dbReference type="ChEBI" id="CHEBI:64837"/>
        <dbReference type="EC" id="2.7.1.197"/>
    </reaction>
</comment>
<keyword evidence="13" id="KW-1133">Transmembrane helix</keyword>
<dbReference type="EMBL" id="AP021906">
    <property type="protein sequence ID" value="BBP87173.1"/>
    <property type="molecule type" value="Genomic_DNA"/>
</dbReference>
<dbReference type="PANTHER" id="PTHR30181">
    <property type="entry name" value="MANNITOL PERMEASE IIC COMPONENT"/>
    <property type="match status" value="1"/>
</dbReference>
<dbReference type="EC" id="2.7.1.197" evidence="4"/>
<evidence type="ECO:0000256" key="3">
    <source>
        <dbReference type="ARBA" id="ARBA00004651"/>
    </source>
</evidence>
<dbReference type="InterPro" id="IPR050893">
    <property type="entry name" value="Sugar_PTS"/>
</dbReference>
<evidence type="ECO:0000256" key="16">
    <source>
        <dbReference type="SAM" id="MobiDB-lite"/>
    </source>
</evidence>
<keyword evidence="9" id="KW-0762">Sugar transport</keyword>
<evidence type="ECO:0000256" key="4">
    <source>
        <dbReference type="ARBA" id="ARBA00011909"/>
    </source>
</evidence>
<accession>A0A5S9M212</accession>
<feature type="region of interest" description="Disordered" evidence="16">
    <location>
        <begin position="31"/>
        <end position="65"/>
    </location>
</feature>
<dbReference type="GO" id="GO:0022872">
    <property type="term" value="F:protein-N(PI)-phosphohistidine-mannitol phosphotransferase system transmembrane transporter activity"/>
    <property type="evidence" value="ECO:0007669"/>
    <property type="project" value="InterPro"/>
</dbReference>
<evidence type="ECO:0000256" key="7">
    <source>
        <dbReference type="ARBA" id="ARBA00022475"/>
    </source>
</evidence>
<evidence type="ECO:0000256" key="15">
    <source>
        <dbReference type="ARBA" id="ARBA00033349"/>
    </source>
</evidence>
<evidence type="ECO:0000256" key="1">
    <source>
        <dbReference type="ARBA" id="ARBA00001655"/>
    </source>
</evidence>
<evidence type="ECO:0000256" key="9">
    <source>
        <dbReference type="ARBA" id="ARBA00022597"/>
    </source>
</evidence>
<reference evidence="18 19" key="1">
    <citation type="submission" date="2019-12" db="EMBL/GenBank/DDBJ databases">
        <title>Full genome sequence of a Bacillus safensis strain isolated from commercially available natto in Indonesia.</title>
        <authorList>
            <person name="Yoshida M."/>
            <person name="Uomi M."/>
            <person name="Waturangi D."/>
            <person name="Ekaputri J.J."/>
            <person name="Setiamarga D.H.E."/>
        </authorList>
    </citation>
    <scope>NUCLEOTIDE SEQUENCE [LARGE SCALE GENOMIC DNA]</scope>
    <source>
        <strain evidence="18 19">IDN1</strain>
    </source>
</reference>
<dbReference type="SUPFAM" id="SSF52794">
    <property type="entry name" value="PTS system IIB component-like"/>
    <property type="match status" value="1"/>
</dbReference>
<dbReference type="InterPro" id="IPR013011">
    <property type="entry name" value="PTS_EIIB_2"/>
</dbReference>
<name>A0A5S9M212_BACIA</name>
<evidence type="ECO:0000256" key="14">
    <source>
        <dbReference type="ARBA" id="ARBA00023136"/>
    </source>
</evidence>
<evidence type="ECO:0000256" key="5">
    <source>
        <dbReference type="ARBA" id="ARBA00021825"/>
    </source>
</evidence>
<evidence type="ECO:0000256" key="6">
    <source>
        <dbReference type="ARBA" id="ARBA00022448"/>
    </source>
</evidence>
<dbReference type="Gene3D" id="3.40.50.2300">
    <property type="match status" value="1"/>
</dbReference>
<dbReference type="GO" id="GO:0090563">
    <property type="term" value="F:protein-phosphocysteine-sugar phosphotransferase activity"/>
    <property type="evidence" value="ECO:0007669"/>
    <property type="project" value="TreeGrafter"/>
</dbReference>
<evidence type="ECO:0000256" key="8">
    <source>
        <dbReference type="ARBA" id="ARBA00022553"/>
    </source>
</evidence>
<sequence>MAAVVSFLVASVILKASKAVDEDLTAATEKMQDMKGKKSAAAAALTAQKEGAEASEQAASPDEINPDNVNKIIFACDAGMGSSAMGASVLKKNKVKKAELDIDVTNTSISNIPDDADVVFTHKDLTDRAKAKLPGAVHISVDNFLNSPKYDELIEKLKKKMMTKRVESNFS</sequence>
<dbReference type="PROSITE" id="PS51099">
    <property type="entry name" value="PTS_EIIB_TYPE_2"/>
    <property type="match status" value="1"/>
</dbReference>
<keyword evidence="6" id="KW-0813">Transport</keyword>
<dbReference type="Pfam" id="PF02302">
    <property type="entry name" value="PTS_IIB"/>
    <property type="match status" value="1"/>
</dbReference>
<keyword evidence="10" id="KW-0808">Transferase</keyword>
<comment type="function">
    <text evidence="2">The phosphoenolpyruvate-dependent sugar phosphotransferase system (sugar PTS), a major carbohydrate active transport system, catalyzes the phosphorylation of incoming sugar substrates concomitantly with their translocation across the cell membrane. The enzyme II CmtAB PTS system is involved in D-mannitol transport.</text>
</comment>
<keyword evidence="7" id="KW-1003">Cell membrane</keyword>
<organism evidence="18 19">
    <name type="scientific">Bacillus safensis</name>
    <dbReference type="NCBI Taxonomy" id="561879"/>
    <lineage>
        <taxon>Bacteria</taxon>
        <taxon>Bacillati</taxon>
        <taxon>Bacillota</taxon>
        <taxon>Bacilli</taxon>
        <taxon>Bacillales</taxon>
        <taxon>Bacillaceae</taxon>
        <taxon>Bacillus</taxon>
    </lineage>
</organism>
<keyword evidence="8" id="KW-0597">Phosphoprotein</keyword>
<dbReference type="CDD" id="cd05567">
    <property type="entry name" value="PTS_IIB_mannitol"/>
    <property type="match status" value="1"/>
</dbReference>
<keyword evidence="14" id="KW-0472">Membrane</keyword>
<evidence type="ECO:0000256" key="11">
    <source>
        <dbReference type="ARBA" id="ARBA00022683"/>
    </source>
</evidence>
<dbReference type="Proteomes" id="UP000464658">
    <property type="component" value="Chromosome"/>
</dbReference>
<dbReference type="FunFam" id="3.40.50.2300:FF:000047">
    <property type="entry name" value="PTS system mannitol-specific transporter subunit IICBA"/>
    <property type="match status" value="1"/>
</dbReference>
<dbReference type="PANTHER" id="PTHR30181:SF2">
    <property type="entry name" value="PTS SYSTEM MANNITOL-SPECIFIC EIICBA COMPONENT"/>
    <property type="match status" value="1"/>
</dbReference>
<evidence type="ECO:0000256" key="10">
    <source>
        <dbReference type="ARBA" id="ARBA00022679"/>
    </source>
</evidence>
<proteinExistence type="predicted"/>
<protein>
    <recommendedName>
        <fullName evidence="5">PTS system mannitol-specific EIICB component</fullName>
        <ecNumber evidence="4">2.7.1.197</ecNumber>
    </recommendedName>
    <alternativeName>
        <fullName evidence="15">EIICB-Mtl</fullName>
    </alternativeName>
</protein>
<keyword evidence="11" id="KW-0598">Phosphotransferase system</keyword>
<dbReference type="GO" id="GO:0005886">
    <property type="term" value="C:plasma membrane"/>
    <property type="evidence" value="ECO:0007669"/>
    <property type="project" value="UniProtKB-SubCell"/>
</dbReference>
<evidence type="ECO:0000256" key="13">
    <source>
        <dbReference type="ARBA" id="ARBA00022989"/>
    </source>
</evidence>
<keyword evidence="12" id="KW-0812">Transmembrane</keyword>
<evidence type="ECO:0000256" key="2">
    <source>
        <dbReference type="ARBA" id="ARBA00002434"/>
    </source>
</evidence>
<feature type="compositionally biased region" description="Low complexity" evidence="16">
    <location>
        <begin position="39"/>
        <end position="49"/>
    </location>
</feature>
<evidence type="ECO:0000256" key="12">
    <source>
        <dbReference type="ARBA" id="ARBA00022692"/>
    </source>
</evidence>
<dbReference type="InterPro" id="IPR003501">
    <property type="entry name" value="PTS_EIIB_2/3"/>
</dbReference>
<evidence type="ECO:0000259" key="17">
    <source>
        <dbReference type="PROSITE" id="PS51099"/>
    </source>
</evidence>
<gene>
    <name evidence="18" type="ORF">BsIDN1_07910</name>
</gene>
<comment type="subcellular location">
    <subcellularLocation>
        <location evidence="3">Cell membrane</location>
        <topology evidence="3">Multi-pass membrane protein</topology>
    </subcellularLocation>
</comment>
<dbReference type="InterPro" id="IPR029503">
    <property type="entry name" value="PTS_EIIB_mannitol"/>
</dbReference>